<reference evidence="4 5" key="1">
    <citation type="journal article" date="2022" name="DNA Res.">
        <title>Genome analysis of five recently described species of the CUG-Ser clade uncovers Candida theae as a new hybrid lineage with pathogenic potential in the Candida parapsilosis species complex.</title>
        <authorList>
            <person name="Mixao V."/>
            <person name="Del Olmo V."/>
            <person name="Hegedusova E."/>
            <person name="Saus E."/>
            <person name="Pryszcz L."/>
            <person name="Cillingova A."/>
            <person name="Nosek J."/>
            <person name="Gabaldon T."/>
        </authorList>
    </citation>
    <scope>NUCLEOTIDE SEQUENCE [LARGE SCALE GENOMIC DNA]</scope>
    <source>
        <strain evidence="4 5">CBS 12239</strain>
    </source>
</reference>
<evidence type="ECO:0000313" key="5">
    <source>
        <dbReference type="Proteomes" id="UP001204833"/>
    </source>
</evidence>
<keyword evidence="2" id="KW-0812">Transmembrane</keyword>
<organism evidence="4 5">
    <name type="scientific">Candida theae</name>
    <dbReference type="NCBI Taxonomy" id="1198502"/>
    <lineage>
        <taxon>Eukaryota</taxon>
        <taxon>Fungi</taxon>
        <taxon>Dikarya</taxon>
        <taxon>Ascomycota</taxon>
        <taxon>Saccharomycotina</taxon>
        <taxon>Pichiomycetes</taxon>
        <taxon>Debaryomycetaceae</taxon>
        <taxon>Candida/Lodderomyces clade</taxon>
        <taxon>Candida</taxon>
    </lineage>
</organism>
<dbReference type="Proteomes" id="UP001204833">
    <property type="component" value="Unassembled WGS sequence"/>
</dbReference>
<feature type="transmembrane region" description="Helical" evidence="2">
    <location>
        <begin position="655"/>
        <end position="674"/>
    </location>
</feature>
<feature type="transmembrane region" description="Helical" evidence="2">
    <location>
        <begin position="713"/>
        <end position="735"/>
    </location>
</feature>
<evidence type="ECO:0000256" key="1">
    <source>
        <dbReference type="SAM" id="MobiDB-lite"/>
    </source>
</evidence>
<keyword evidence="5" id="KW-1185">Reference proteome</keyword>
<sequence length="802" mass="89033">MRFVSILTALVLLLLPPVVADTFSSVEKQFHRHINFLKGALPRRNALGSNSTNSLVGISNKGVPVYYDGAHSSISTLAFEDKTDLHIDSARGSTEISMPSKVVSMVNETGTFLHPVATSALHSKMTGERERYVALSATTSPVASYTLIQQSVSTSKFDPLAEINRLELLLIDLKEQMHRQKSRFEKQLGDGDKSQAIVTSSDFAPLTTDYSLSRLSSAPTVDKEITDFDDMTTATQSKVNGKQIMATKPPSNSVIIKPQFQKHKSRKAAAKMDYKKPKVAWSEVPATTTARAARVDVDETLGVLKEGEYTILFDKDQQIGYIDANAIQFAPIIDATNVPSTTQYEEYFVKSAVEHPHIGREASSENVSRETTFEQLITVEPTTSTSRGPVYDQDLIHPPPRSAAFSTHANDIEYSPGGTGFLTSRDRRMKMQPTKSFNFDVFDFDSQTKLNSGNSDWILKVTFLHLSPDMSAAAGTINTPPPKPQTGLNILEFDEANVNSYIEEEDQTYIYNTTNDDKSSEEDEDYDDDEVEDDFQVLSSKSSETDLDVNDLSPKGEGSINSEGKVESVGITPIKGKFNQFLVKHEIPRKVFHSSIGVLTLWLYTKGTTTPQLFVPLFTCFSGVLINDLVRLHNPEINKVVTSQMWFIIRENEKNSYNGTLFYLAGVLIVLYLYPKDISVLSILLLSWADTAASTVGRKFGKYTPKLGNRKSLAGSLGSFAVGTFAAYLLYGYFIPGYDVNKPGDIYWTPQSSRLNFHVYSILVGFIASVSELIDIWGLDDNFTIPVLSGTLIYWLVRLFHT</sequence>
<dbReference type="EMBL" id="JAIHNG010000121">
    <property type="protein sequence ID" value="KAI5957523.1"/>
    <property type="molecule type" value="Genomic_DNA"/>
</dbReference>
<feature type="transmembrane region" description="Helical" evidence="2">
    <location>
        <begin position="755"/>
        <end position="776"/>
    </location>
</feature>
<feature type="region of interest" description="Disordered" evidence="1">
    <location>
        <begin position="504"/>
        <end position="564"/>
    </location>
</feature>
<dbReference type="GO" id="GO:0006654">
    <property type="term" value="P:phosphatidic acid biosynthetic process"/>
    <property type="evidence" value="ECO:0007669"/>
    <property type="project" value="TreeGrafter"/>
</dbReference>
<keyword evidence="3" id="KW-0732">Signal</keyword>
<dbReference type="GeneID" id="76151276"/>
<keyword evidence="2" id="KW-1133">Transmembrane helix</keyword>
<evidence type="ECO:0000256" key="3">
    <source>
        <dbReference type="SAM" id="SignalP"/>
    </source>
</evidence>
<feature type="transmembrane region" description="Helical" evidence="2">
    <location>
        <begin position="613"/>
        <end position="634"/>
    </location>
</feature>
<dbReference type="AlphaFoldDB" id="A0AAD5BDS1"/>
<proteinExistence type="predicted"/>
<comment type="caution">
    <text evidence="4">The sequence shown here is derived from an EMBL/GenBank/DDBJ whole genome shotgun (WGS) entry which is preliminary data.</text>
</comment>
<feature type="chain" id="PRO_5042165713" evidence="3">
    <location>
        <begin position="21"/>
        <end position="802"/>
    </location>
</feature>
<dbReference type="InterPro" id="IPR037997">
    <property type="entry name" value="Dgk1-like"/>
</dbReference>
<evidence type="ECO:0000256" key="2">
    <source>
        <dbReference type="SAM" id="Phobius"/>
    </source>
</evidence>
<dbReference type="GO" id="GO:0005789">
    <property type="term" value="C:endoplasmic reticulum membrane"/>
    <property type="evidence" value="ECO:0007669"/>
    <property type="project" value="TreeGrafter"/>
</dbReference>
<evidence type="ECO:0000313" key="4">
    <source>
        <dbReference type="EMBL" id="KAI5957523.1"/>
    </source>
</evidence>
<keyword evidence="2" id="KW-0472">Membrane</keyword>
<dbReference type="PANTHER" id="PTHR31303:SF1">
    <property type="entry name" value="CTP-DEPENDENT DIACYLGLYCEROL KINASE 1"/>
    <property type="match status" value="1"/>
</dbReference>
<accession>A0AAD5BDS1</accession>
<gene>
    <name evidence="4" type="ORF">KGF57_003217</name>
</gene>
<feature type="signal peptide" evidence="3">
    <location>
        <begin position="1"/>
        <end position="20"/>
    </location>
</feature>
<protein>
    <submittedName>
        <fullName evidence="4">DGK1</fullName>
    </submittedName>
</protein>
<feature type="compositionally biased region" description="Acidic residues" evidence="1">
    <location>
        <begin position="519"/>
        <end position="535"/>
    </location>
</feature>
<dbReference type="PANTHER" id="PTHR31303">
    <property type="entry name" value="CTP-DEPENDENT DIACYLGLYCEROL KINASE 1"/>
    <property type="match status" value="1"/>
</dbReference>
<feature type="transmembrane region" description="Helical" evidence="2">
    <location>
        <begin position="783"/>
        <end position="801"/>
    </location>
</feature>
<name>A0AAD5BDS1_9ASCO</name>
<dbReference type="GO" id="GO:0004143">
    <property type="term" value="F:ATP-dependent diacylglycerol kinase activity"/>
    <property type="evidence" value="ECO:0007669"/>
    <property type="project" value="InterPro"/>
</dbReference>
<dbReference type="RefSeq" id="XP_051608226.1">
    <property type="nucleotide sequence ID" value="XM_051752614.1"/>
</dbReference>